<feature type="domain" description="Methyltransferase" evidence="1">
    <location>
        <begin position="39"/>
        <end position="148"/>
    </location>
</feature>
<proteinExistence type="predicted"/>
<dbReference type="InterPro" id="IPR025714">
    <property type="entry name" value="Methyltranfer_dom"/>
</dbReference>
<dbReference type="Gene3D" id="3.40.50.150">
    <property type="entry name" value="Vaccinia Virus protein VP39"/>
    <property type="match status" value="1"/>
</dbReference>
<dbReference type="EMBL" id="NEXC01000013">
    <property type="protein sequence ID" value="PSN83857.1"/>
    <property type="molecule type" value="Genomic_DNA"/>
</dbReference>
<protein>
    <recommendedName>
        <fullName evidence="1">Methyltransferase domain-containing protein</fullName>
    </recommendedName>
</protein>
<dbReference type="PANTHER" id="PTHR43861">
    <property type="entry name" value="TRANS-ACONITATE 2-METHYLTRANSFERASE-RELATED"/>
    <property type="match status" value="1"/>
</dbReference>
<evidence type="ECO:0000313" key="2">
    <source>
        <dbReference type="EMBL" id="PSN83857.1"/>
    </source>
</evidence>
<organism evidence="2 3">
    <name type="scientific">Candidatus Marsarchaeota G1 archaeon OSP_D</name>
    <dbReference type="NCBI Taxonomy" id="1978155"/>
    <lineage>
        <taxon>Archaea</taxon>
        <taxon>Candidatus Marsarchaeota</taxon>
        <taxon>Candidatus Marsarchaeota group 1</taxon>
    </lineage>
</organism>
<dbReference type="CDD" id="cd02440">
    <property type="entry name" value="AdoMet_MTases"/>
    <property type="match status" value="1"/>
</dbReference>
<sequence length="196" mass="22641">MVAMYHSNEEREEWYKRLLSKDRWEWQNPYKILKNAGLSSGMTFFDVACGPGFFTLEGAKIVGKRGWVYGLDTDEQALNICESRLKREGFSNFKLFNMKIEEFENVVKDVDFALIANALHDFEDPILALRNVWLSLKKEGLLLVVDWVKRDTPIGPPLDVRMNLNEEKALLESARFSVNKTGEAGPYHYFILAKKV</sequence>
<dbReference type="InterPro" id="IPR029063">
    <property type="entry name" value="SAM-dependent_MTases_sf"/>
</dbReference>
<gene>
    <name evidence="2" type="ORF">B9Q01_03220</name>
</gene>
<dbReference type="Pfam" id="PF13847">
    <property type="entry name" value="Methyltransf_31"/>
    <property type="match status" value="1"/>
</dbReference>
<dbReference type="Proteomes" id="UP000240880">
    <property type="component" value="Unassembled WGS sequence"/>
</dbReference>
<reference evidence="2 3" key="1">
    <citation type="submission" date="2017-04" db="EMBL/GenBank/DDBJ databases">
        <title>Novel microbial lineages endemic to geothermal iron-oxide mats fill important gaps in the evolutionary history of Archaea.</title>
        <authorList>
            <person name="Jay Z.J."/>
            <person name="Beam J.P."/>
            <person name="Dlakic M."/>
            <person name="Rusch D.B."/>
            <person name="Kozubal M.A."/>
            <person name="Inskeep W.P."/>
        </authorList>
    </citation>
    <scope>NUCLEOTIDE SEQUENCE [LARGE SCALE GENOMIC DNA]</scope>
    <source>
        <strain evidence="2">OSP_D</strain>
    </source>
</reference>
<dbReference type="SUPFAM" id="SSF53335">
    <property type="entry name" value="S-adenosyl-L-methionine-dependent methyltransferases"/>
    <property type="match status" value="1"/>
</dbReference>
<dbReference type="AlphaFoldDB" id="A0A2R6ABZ2"/>
<evidence type="ECO:0000313" key="3">
    <source>
        <dbReference type="Proteomes" id="UP000240880"/>
    </source>
</evidence>
<comment type="caution">
    <text evidence="2">The sequence shown here is derived from an EMBL/GenBank/DDBJ whole genome shotgun (WGS) entry which is preliminary data.</text>
</comment>
<evidence type="ECO:0000259" key="1">
    <source>
        <dbReference type="Pfam" id="PF13847"/>
    </source>
</evidence>
<accession>A0A2R6ABZ2</accession>
<name>A0A2R6ABZ2_9ARCH</name>